<reference evidence="1" key="1">
    <citation type="submission" date="2014-09" db="EMBL/GenBank/DDBJ databases">
        <authorList>
            <person name="Magalhaes I.L.F."/>
            <person name="Oliveira U."/>
            <person name="Santos F.R."/>
            <person name="Vidigal T.H.D.A."/>
            <person name="Brescovit A.D."/>
            <person name="Santos A.J."/>
        </authorList>
    </citation>
    <scope>NUCLEOTIDE SEQUENCE</scope>
    <source>
        <tissue evidence="1">Shoot tissue taken approximately 20 cm above the soil surface</tissue>
    </source>
</reference>
<sequence>MPLFAPNWKVGLLLSPGEFFLSPKMPLFPPNWKVDLLLSPGVFFLSPNMPLKAGAGGFC</sequence>
<dbReference type="EMBL" id="GBRH01212831">
    <property type="protein sequence ID" value="JAD85064.1"/>
    <property type="molecule type" value="Transcribed_RNA"/>
</dbReference>
<dbReference type="AlphaFoldDB" id="A0A0A9D8Z8"/>
<evidence type="ECO:0000313" key="1">
    <source>
        <dbReference type="EMBL" id="JAD85064.1"/>
    </source>
</evidence>
<accession>A0A0A9D8Z8</accession>
<proteinExistence type="predicted"/>
<organism evidence="1">
    <name type="scientific">Arundo donax</name>
    <name type="common">Giant reed</name>
    <name type="synonym">Donax arundinaceus</name>
    <dbReference type="NCBI Taxonomy" id="35708"/>
    <lineage>
        <taxon>Eukaryota</taxon>
        <taxon>Viridiplantae</taxon>
        <taxon>Streptophyta</taxon>
        <taxon>Embryophyta</taxon>
        <taxon>Tracheophyta</taxon>
        <taxon>Spermatophyta</taxon>
        <taxon>Magnoliopsida</taxon>
        <taxon>Liliopsida</taxon>
        <taxon>Poales</taxon>
        <taxon>Poaceae</taxon>
        <taxon>PACMAD clade</taxon>
        <taxon>Arundinoideae</taxon>
        <taxon>Arundineae</taxon>
        <taxon>Arundo</taxon>
    </lineage>
</organism>
<name>A0A0A9D8Z8_ARUDO</name>
<reference evidence="1" key="2">
    <citation type="journal article" date="2015" name="Data Brief">
        <title>Shoot transcriptome of the giant reed, Arundo donax.</title>
        <authorList>
            <person name="Barrero R.A."/>
            <person name="Guerrero F.D."/>
            <person name="Moolhuijzen P."/>
            <person name="Goolsby J.A."/>
            <person name="Tidwell J."/>
            <person name="Bellgard S.E."/>
            <person name="Bellgard M.I."/>
        </authorList>
    </citation>
    <scope>NUCLEOTIDE SEQUENCE</scope>
    <source>
        <tissue evidence="1">Shoot tissue taken approximately 20 cm above the soil surface</tissue>
    </source>
</reference>
<protein>
    <submittedName>
        <fullName evidence="1">Uncharacterized protein</fullName>
    </submittedName>
</protein>